<dbReference type="AlphaFoldDB" id="A0A6J6DTI0"/>
<dbReference type="InterPro" id="IPR000253">
    <property type="entry name" value="FHA_dom"/>
</dbReference>
<dbReference type="SUPFAM" id="SSF49879">
    <property type="entry name" value="SMAD/FHA domain"/>
    <property type="match status" value="1"/>
</dbReference>
<gene>
    <name evidence="2" type="ORF">UFOPK1726_00003</name>
</gene>
<dbReference type="InterPro" id="IPR050923">
    <property type="entry name" value="Cell_Proc_Reg/RNA_Proc"/>
</dbReference>
<dbReference type="Pfam" id="PF12401">
    <property type="entry name" value="FhaA_N"/>
    <property type="match status" value="1"/>
</dbReference>
<evidence type="ECO:0000313" key="2">
    <source>
        <dbReference type="EMBL" id="CAB4566215.1"/>
    </source>
</evidence>
<dbReference type="Gene3D" id="3.30.2320.60">
    <property type="entry name" value="FhaA, phosphopeptide-binding domain (DUF3662)"/>
    <property type="match status" value="1"/>
</dbReference>
<dbReference type="InterPro" id="IPR008984">
    <property type="entry name" value="SMAD_FHA_dom_sf"/>
</dbReference>
<dbReference type="CDD" id="cd00060">
    <property type="entry name" value="FHA"/>
    <property type="match status" value="1"/>
</dbReference>
<sequence>MGLLDQFEQRLDSLLAGALTAAFDEEVQPVEIVAAVTREMDEHLQELENGRLIAPNHFIVDLAKHDYDRMRDYLKTLEPEFADTARAHANLQHYTLIGPVVVTLMKDNELEAGVFRVSFEQLPAVTSSGSPAATIHNITINGVSHPLTKPVNRIGRSVDADIVINDPAISRLHAEITIGSNVILRDLVSTNGTWLNGERISEIQLTGPTNFKLGTIEVSYQ</sequence>
<accession>A0A6J6DTI0</accession>
<organism evidence="2">
    <name type="scientific">freshwater metagenome</name>
    <dbReference type="NCBI Taxonomy" id="449393"/>
    <lineage>
        <taxon>unclassified sequences</taxon>
        <taxon>metagenomes</taxon>
        <taxon>ecological metagenomes</taxon>
    </lineage>
</organism>
<dbReference type="Gene3D" id="2.60.200.20">
    <property type="match status" value="1"/>
</dbReference>
<dbReference type="PROSITE" id="PS50006">
    <property type="entry name" value="FHA_DOMAIN"/>
    <property type="match status" value="1"/>
</dbReference>
<reference evidence="2" key="1">
    <citation type="submission" date="2020-05" db="EMBL/GenBank/DDBJ databases">
        <authorList>
            <person name="Chiriac C."/>
            <person name="Salcher M."/>
            <person name="Ghai R."/>
            <person name="Kavagutti S V."/>
        </authorList>
    </citation>
    <scope>NUCLEOTIDE SEQUENCE</scope>
</reference>
<dbReference type="PANTHER" id="PTHR23308">
    <property type="entry name" value="NUCLEAR INHIBITOR OF PROTEIN PHOSPHATASE-1"/>
    <property type="match status" value="1"/>
</dbReference>
<dbReference type="InterPro" id="IPR022128">
    <property type="entry name" value="FhaA_N"/>
</dbReference>
<protein>
    <submittedName>
        <fullName evidence="2">Unannotated protein</fullName>
    </submittedName>
</protein>
<dbReference type="Pfam" id="PF00498">
    <property type="entry name" value="FHA"/>
    <property type="match status" value="1"/>
</dbReference>
<dbReference type="SMART" id="SM00240">
    <property type="entry name" value="FHA"/>
    <property type="match status" value="1"/>
</dbReference>
<name>A0A6J6DTI0_9ZZZZ</name>
<evidence type="ECO:0000259" key="1">
    <source>
        <dbReference type="PROSITE" id="PS50006"/>
    </source>
</evidence>
<dbReference type="EMBL" id="CAEZTT010000001">
    <property type="protein sequence ID" value="CAB4566215.1"/>
    <property type="molecule type" value="Genomic_DNA"/>
</dbReference>
<proteinExistence type="predicted"/>
<feature type="domain" description="FHA" evidence="1">
    <location>
        <begin position="152"/>
        <end position="200"/>
    </location>
</feature>
<dbReference type="InterPro" id="IPR042287">
    <property type="entry name" value="FhaA_N_sf"/>
</dbReference>